<keyword evidence="5 7" id="KW-0408">Iron</keyword>
<evidence type="ECO:0000256" key="6">
    <source>
        <dbReference type="PIRSR" id="PIRSR000025-1"/>
    </source>
</evidence>
<sequence>MKRWKQWAAAAAVLTILATVTACTANSPDPFGGGKKESGLTAEQAMAGASEQVQTVYKQNCLSCHASNMEGRMGPKTNLQQAGGRLTKEQIVKQIEQGGGGMPGFQGKLKPEETTALAEWLASKK</sequence>
<reference evidence="11 12" key="1">
    <citation type="submission" date="2014-06" db="EMBL/GenBank/DDBJ databases">
        <title>Draft genome sequence of Paenibacillus sp. MSt1.</title>
        <authorList>
            <person name="Aw Y.K."/>
            <person name="Ong K.S."/>
            <person name="Gan H.M."/>
            <person name="Lee S.M."/>
        </authorList>
    </citation>
    <scope>NUCLEOTIDE SEQUENCE [LARGE SCALE GENOMIC DNA]</scope>
    <source>
        <strain evidence="11 12">MSt1</strain>
    </source>
</reference>
<evidence type="ECO:0000256" key="8">
    <source>
        <dbReference type="SAM" id="MobiDB-lite"/>
    </source>
</evidence>
<dbReference type="PANTHER" id="PTHR37823:SF4">
    <property type="entry name" value="MENAQUINOL-CYTOCHROME C REDUCTASE CYTOCHROME B_C SUBUNIT"/>
    <property type="match status" value="1"/>
</dbReference>
<dbReference type="EMBL" id="JNVM01000012">
    <property type="protein sequence ID" value="KEQ24997.1"/>
    <property type="molecule type" value="Genomic_DNA"/>
</dbReference>
<dbReference type="PROSITE" id="PS51007">
    <property type="entry name" value="CYTC"/>
    <property type="match status" value="1"/>
</dbReference>
<dbReference type="InterPro" id="IPR036909">
    <property type="entry name" value="Cyt_c-like_dom_sf"/>
</dbReference>
<evidence type="ECO:0000256" key="9">
    <source>
        <dbReference type="SAM" id="SignalP"/>
    </source>
</evidence>
<evidence type="ECO:0000256" key="3">
    <source>
        <dbReference type="ARBA" id="ARBA00022723"/>
    </source>
</evidence>
<evidence type="ECO:0000256" key="1">
    <source>
        <dbReference type="ARBA" id="ARBA00022448"/>
    </source>
</evidence>
<feature type="binding site" description="covalent" evidence="6">
    <location>
        <position position="64"/>
    </location>
    <ligand>
        <name>heme c</name>
        <dbReference type="ChEBI" id="CHEBI:61717"/>
    </ligand>
</feature>
<evidence type="ECO:0000256" key="2">
    <source>
        <dbReference type="ARBA" id="ARBA00022617"/>
    </source>
</evidence>
<dbReference type="GO" id="GO:0005506">
    <property type="term" value="F:iron ion binding"/>
    <property type="evidence" value="ECO:0007669"/>
    <property type="project" value="InterPro"/>
</dbReference>
<dbReference type="PANTHER" id="PTHR37823">
    <property type="entry name" value="CYTOCHROME C-553-LIKE"/>
    <property type="match status" value="1"/>
</dbReference>
<dbReference type="RefSeq" id="WP_036683244.1">
    <property type="nucleotide sequence ID" value="NZ_FYEP01000039.1"/>
</dbReference>
<dbReference type="Gene3D" id="1.10.760.10">
    <property type="entry name" value="Cytochrome c-like domain"/>
    <property type="match status" value="1"/>
</dbReference>
<keyword evidence="12" id="KW-1185">Reference proteome</keyword>
<dbReference type="InterPro" id="IPR012218">
    <property type="entry name" value="Cyt_c_BACSU-c550-type"/>
</dbReference>
<dbReference type="InterPro" id="IPR051811">
    <property type="entry name" value="Cytochrome_c550/c551-like"/>
</dbReference>
<dbReference type="InterPro" id="IPR009056">
    <property type="entry name" value="Cyt_c-like_dom"/>
</dbReference>
<dbReference type="SUPFAM" id="SSF46626">
    <property type="entry name" value="Cytochrome c"/>
    <property type="match status" value="1"/>
</dbReference>
<comment type="caution">
    <text evidence="11">The sequence shown here is derived from an EMBL/GenBank/DDBJ whole genome shotgun (WGS) entry which is preliminary data.</text>
</comment>
<evidence type="ECO:0000256" key="4">
    <source>
        <dbReference type="ARBA" id="ARBA00022982"/>
    </source>
</evidence>
<keyword evidence="2 6" id="KW-0349">Heme</keyword>
<proteinExistence type="predicted"/>
<dbReference type="eggNOG" id="COG2010">
    <property type="taxonomic scope" value="Bacteria"/>
</dbReference>
<comment type="PTM">
    <text evidence="6">Binds 1 heme c group covalently per subunit.</text>
</comment>
<dbReference type="PIRSF" id="PIRSF000025">
    <property type="entry name" value="Cytc_Bsub_c550"/>
    <property type="match status" value="1"/>
</dbReference>
<feature type="binding site" description="axial binding residue" evidence="7">
    <location>
        <position position="102"/>
    </location>
    <ligand>
        <name>heme c</name>
        <dbReference type="ChEBI" id="CHEBI:61717"/>
    </ligand>
    <ligandPart>
        <name>Fe</name>
        <dbReference type="ChEBI" id="CHEBI:18248"/>
    </ligandPart>
</feature>
<feature type="region of interest" description="Disordered" evidence="8">
    <location>
        <begin position="27"/>
        <end position="46"/>
    </location>
</feature>
<dbReference type="PROSITE" id="PS51257">
    <property type="entry name" value="PROKAR_LIPOPROTEIN"/>
    <property type="match status" value="1"/>
</dbReference>
<dbReference type="Proteomes" id="UP000028123">
    <property type="component" value="Unassembled WGS sequence"/>
</dbReference>
<keyword evidence="9" id="KW-0732">Signal</keyword>
<evidence type="ECO:0000256" key="7">
    <source>
        <dbReference type="PIRSR" id="PIRSR000025-2"/>
    </source>
</evidence>
<feature type="domain" description="Cytochrome c" evidence="10">
    <location>
        <begin position="48"/>
        <end position="125"/>
    </location>
</feature>
<protein>
    <submittedName>
        <fullName evidence="11">Cytochrome C</fullName>
    </submittedName>
</protein>
<evidence type="ECO:0000313" key="11">
    <source>
        <dbReference type="EMBL" id="KEQ24997.1"/>
    </source>
</evidence>
<keyword evidence="4" id="KW-0249">Electron transport</keyword>
<dbReference type="AlphaFoldDB" id="A0A081P2S4"/>
<evidence type="ECO:0000256" key="5">
    <source>
        <dbReference type="ARBA" id="ARBA00023004"/>
    </source>
</evidence>
<accession>A0A081P2S4</accession>
<feature type="signal peptide" evidence="9">
    <location>
        <begin position="1"/>
        <end position="24"/>
    </location>
</feature>
<feature type="binding site" description="axial binding residue" evidence="7">
    <location>
        <position position="65"/>
    </location>
    <ligand>
        <name>heme c</name>
        <dbReference type="ChEBI" id="CHEBI:61717"/>
    </ligand>
    <ligandPart>
        <name>Fe</name>
        <dbReference type="ChEBI" id="CHEBI:18248"/>
    </ligandPart>
</feature>
<keyword evidence="3 7" id="KW-0479">Metal-binding</keyword>
<dbReference type="GO" id="GO:0009055">
    <property type="term" value="F:electron transfer activity"/>
    <property type="evidence" value="ECO:0007669"/>
    <property type="project" value="InterPro"/>
</dbReference>
<feature type="chain" id="PRO_5039564232" evidence="9">
    <location>
        <begin position="25"/>
        <end position="125"/>
    </location>
</feature>
<evidence type="ECO:0000313" key="12">
    <source>
        <dbReference type="Proteomes" id="UP000028123"/>
    </source>
</evidence>
<name>A0A081P2S4_9BACL</name>
<dbReference type="OrthoDB" id="7933886at2"/>
<evidence type="ECO:0000259" key="10">
    <source>
        <dbReference type="PROSITE" id="PS51007"/>
    </source>
</evidence>
<keyword evidence="1" id="KW-0813">Transport</keyword>
<dbReference type="GO" id="GO:0016020">
    <property type="term" value="C:membrane"/>
    <property type="evidence" value="ECO:0007669"/>
    <property type="project" value="InterPro"/>
</dbReference>
<feature type="binding site" description="covalent" evidence="6">
    <location>
        <position position="61"/>
    </location>
    <ligand>
        <name>heme c</name>
        <dbReference type="ChEBI" id="CHEBI:61717"/>
    </ligand>
</feature>
<organism evidence="11 12">
    <name type="scientific">Paenibacillus tyrfis</name>
    <dbReference type="NCBI Taxonomy" id="1501230"/>
    <lineage>
        <taxon>Bacteria</taxon>
        <taxon>Bacillati</taxon>
        <taxon>Bacillota</taxon>
        <taxon>Bacilli</taxon>
        <taxon>Bacillales</taxon>
        <taxon>Paenibacillaceae</taxon>
        <taxon>Paenibacillus</taxon>
    </lineage>
</organism>
<gene>
    <name evidence="11" type="ORF">ET33_04680</name>
</gene>
<dbReference type="GO" id="GO:0020037">
    <property type="term" value="F:heme binding"/>
    <property type="evidence" value="ECO:0007669"/>
    <property type="project" value="InterPro"/>
</dbReference>
<dbReference type="Pfam" id="PF13442">
    <property type="entry name" value="Cytochrome_CBB3"/>
    <property type="match status" value="1"/>
</dbReference>